<dbReference type="RefSeq" id="WP_005024589.1">
    <property type="nucleotide sequence ID" value="NZ_KE150239.1"/>
</dbReference>
<dbReference type="EMBL" id="ADCP02000002">
    <property type="protein sequence ID" value="EFV45786.1"/>
    <property type="molecule type" value="Genomic_DNA"/>
</dbReference>
<dbReference type="HOGENOM" id="CLU_099028_0_0_7"/>
<reference evidence="2 3" key="1">
    <citation type="submission" date="2010-10" db="EMBL/GenBank/DDBJ databases">
        <authorList>
            <consortium name="The Broad Institute Genome Sequencing Platform"/>
            <person name="Ward D."/>
            <person name="Earl A."/>
            <person name="Feldgarden M."/>
            <person name="Young S.K."/>
            <person name="Gargeya S."/>
            <person name="Zeng Q."/>
            <person name="Alvarado L."/>
            <person name="Berlin A."/>
            <person name="Bochicchio J."/>
            <person name="Chapman S.B."/>
            <person name="Chen Z."/>
            <person name="Freedman E."/>
            <person name="Gellesch M."/>
            <person name="Goldberg J."/>
            <person name="Griggs A."/>
            <person name="Gujja S."/>
            <person name="Heilman E."/>
            <person name="Heiman D."/>
            <person name="Howarth C."/>
            <person name="Mehta T."/>
            <person name="Neiman D."/>
            <person name="Pearson M."/>
            <person name="Roberts A."/>
            <person name="Saif S."/>
            <person name="Shea T."/>
            <person name="Shenoy N."/>
            <person name="Sisk P."/>
            <person name="Stolte C."/>
            <person name="Sykes S."/>
            <person name="White J."/>
            <person name="Yandava C."/>
            <person name="Allen-Vercoe E."/>
            <person name="Sibley C."/>
            <person name="Ambrose C.E."/>
            <person name="Strauss J."/>
            <person name="Daigneault M."/>
            <person name="Haas B."/>
            <person name="Nusbaum C."/>
            <person name="Birren B."/>
        </authorList>
    </citation>
    <scope>NUCLEOTIDE SEQUENCE [LARGE SCALE GENOMIC DNA]</scope>
    <source>
        <strain evidence="2 3">3_1_6</strain>
    </source>
</reference>
<evidence type="ECO:0000313" key="2">
    <source>
        <dbReference type="EMBL" id="EFV45786.1"/>
    </source>
</evidence>
<dbReference type="Gene3D" id="3.40.50.300">
    <property type="entry name" value="P-loop containing nucleotide triphosphate hydrolases"/>
    <property type="match status" value="1"/>
</dbReference>
<dbReference type="PANTHER" id="PTHR35894">
    <property type="entry name" value="GENERAL SECRETION PATHWAY PROTEIN A-RELATED"/>
    <property type="match status" value="1"/>
</dbReference>
<dbReference type="Pfam" id="PF13401">
    <property type="entry name" value="AAA_22"/>
    <property type="match status" value="1"/>
</dbReference>
<dbReference type="GO" id="GO:0016887">
    <property type="term" value="F:ATP hydrolysis activity"/>
    <property type="evidence" value="ECO:0007669"/>
    <property type="project" value="InterPro"/>
</dbReference>
<sequence>MRDIIIETEAMSRFDTAVDEVAAADHGLSGFILAYGQAGRGKSVAAKRYAKERGGTLVHVWQGWSQTAFMQNLLAAIRGGEDMPRHSGTRCKEQIVRELEDDRRPLFVDEADRLRIDRIEDLRDIHELTGVPVVLIGEESIFGLLAERRRIWSRVINEVEFAPASPAEVALYAMRSTGLDIPMQLASEIARRTEGDFRLIRNMVFQLEKSAKASGSFKVDDGMLETVLSSRPWRRK</sequence>
<comment type="caution">
    <text evidence="2">The sequence shown here is derived from an EMBL/GenBank/DDBJ whole genome shotgun (WGS) entry which is preliminary data.</text>
</comment>
<accession>E5Y2J6</accession>
<dbReference type="OrthoDB" id="9797061at2"/>
<dbReference type="InterPro" id="IPR049945">
    <property type="entry name" value="AAA_22"/>
</dbReference>
<dbReference type="GeneID" id="78086816"/>
<protein>
    <recommendedName>
        <fullName evidence="1">ORC1/DEAH AAA+ ATPase domain-containing protein</fullName>
    </recommendedName>
</protein>
<dbReference type="SUPFAM" id="SSF52540">
    <property type="entry name" value="P-loop containing nucleoside triphosphate hydrolases"/>
    <property type="match status" value="1"/>
</dbReference>
<dbReference type="eggNOG" id="COG2842">
    <property type="taxonomic scope" value="Bacteria"/>
</dbReference>
<dbReference type="InterPro" id="IPR052026">
    <property type="entry name" value="ExeA_AAA_ATPase_DNA-bind"/>
</dbReference>
<organism evidence="2 3">
    <name type="scientific">Bilophila wadsworthia (strain 3_1_6)</name>
    <dbReference type="NCBI Taxonomy" id="563192"/>
    <lineage>
        <taxon>Bacteria</taxon>
        <taxon>Pseudomonadati</taxon>
        <taxon>Thermodesulfobacteriota</taxon>
        <taxon>Desulfovibrionia</taxon>
        <taxon>Desulfovibrionales</taxon>
        <taxon>Desulfovibrionaceae</taxon>
        <taxon>Bilophila</taxon>
    </lineage>
</organism>
<dbReference type="AlphaFoldDB" id="E5Y2J6"/>
<evidence type="ECO:0000259" key="1">
    <source>
        <dbReference type="Pfam" id="PF13401"/>
    </source>
</evidence>
<dbReference type="PANTHER" id="PTHR35894:SF5">
    <property type="entry name" value="MU-LIKE PROPHAGE FLUMU DNA TRANSPOSITION PROTEIN B"/>
    <property type="match status" value="1"/>
</dbReference>
<dbReference type="STRING" id="563192.HMPREF0179_00407"/>
<evidence type="ECO:0000313" key="3">
    <source>
        <dbReference type="Proteomes" id="UP000006034"/>
    </source>
</evidence>
<feature type="domain" description="ORC1/DEAH AAA+ ATPase" evidence="1">
    <location>
        <begin position="29"/>
        <end position="144"/>
    </location>
</feature>
<dbReference type="Proteomes" id="UP000006034">
    <property type="component" value="Unassembled WGS sequence"/>
</dbReference>
<dbReference type="InterPro" id="IPR027417">
    <property type="entry name" value="P-loop_NTPase"/>
</dbReference>
<keyword evidence="3" id="KW-1185">Reference proteome</keyword>
<proteinExistence type="predicted"/>
<name>E5Y2J6_BILW3</name>
<reference evidence="2 3" key="2">
    <citation type="submission" date="2013-04" db="EMBL/GenBank/DDBJ databases">
        <title>The Genome Sequence of Bilophila wadsworthia 3_1_6.</title>
        <authorList>
            <consortium name="The Broad Institute Genomics Platform"/>
            <person name="Earl A."/>
            <person name="Ward D."/>
            <person name="Feldgarden M."/>
            <person name="Gevers D."/>
            <person name="Sibley C."/>
            <person name="Strauss J."/>
            <person name="Allen-Vercoe E."/>
            <person name="Walker B."/>
            <person name="Young S."/>
            <person name="Zeng Q."/>
            <person name="Gargeya S."/>
            <person name="Fitzgerald M."/>
            <person name="Haas B."/>
            <person name="Abouelleil A."/>
            <person name="Allen A.W."/>
            <person name="Alvarado L."/>
            <person name="Arachchi H.M."/>
            <person name="Berlin A.M."/>
            <person name="Chapman S.B."/>
            <person name="Gainer-Dewar J."/>
            <person name="Goldberg J."/>
            <person name="Griggs A."/>
            <person name="Gujja S."/>
            <person name="Hansen M."/>
            <person name="Howarth C."/>
            <person name="Imamovic A."/>
            <person name="Ireland A."/>
            <person name="Larimer J."/>
            <person name="McCowan C."/>
            <person name="Murphy C."/>
            <person name="Pearson M."/>
            <person name="Poon T.W."/>
            <person name="Priest M."/>
            <person name="Roberts A."/>
            <person name="Saif S."/>
            <person name="Shea T."/>
            <person name="Sisk P."/>
            <person name="Sykes S."/>
            <person name="Wortman J."/>
            <person name="Nusbaum C."/>
            <person name="Birren B."/>
        </authorList>
    </citation>
    <scope>NUCLEOTIDE SEQUENCE [LARGE SCALE GENOMIC DNA]</scope>
    <source>
        <strain evidence="2 3">3_1_6</strain>
    </source>
</reference>
<gene>
    <name evidence="2" type="ORF">HMPREF0179_00407</name>
</gene>